<dbReference type="AlphaFoldDB" id="A0A1Y6CD20"/>
<reference evidence="3" key="1">
    <citation type="submission" date="2017-04" db="EMBL/GenBank/DDBJ databases">
        <authorList>
            <person name="Varghese N."/>
            <person name="Submissions S."/>
        </authorList>
    </citation>
    <scope>NUCLEOTIDE SEQUENCE [LARGE SCALE GENOMIC DNA]</scope>
    <source>
        <strain evidence="3">RKEM611</strain>
    </source>
</reference>
<keyword evidence="3" id="KW-1185">Reference proteome</keyword>
<name>A0A1Y6CD20_9BACT</name>
<protein>
    <recommendedName>
        <fullName evidence="4">Beta-barrel porin 2</fullName>
    </recommendedName>
</protein>
<evidence type="ECO:0000256" key="1">
    <source>
        <dbReference type="SAM" id="SignalP"/>
    </source>
</evidence>
<evidence type="ECO:0008006" key="4">
    <source>
        <dbReference type="Google" id="ProtNLM"/>
    </source>
</evidence>
<proteinExistence type="predicted"/>
<gene>
    <name evidence="2" type="ORF">SAMN06296036_11893</name>
</gene>
<feature type="chain" id="PRO_5012238358" description="Beta-barrel porin 2" evidence="1">
    <location>
        <begin position="20"/>
        <end position="314"/>
    </location>
</feature>
<feature type="signal peptide" evidence="1">
    <location>
        <begin position="1"/>
        <end position="19"/>
    </location>
</feature>
<dbReference type="Proteomes" id="UP000192907">
    <property type="component" value="Unassembled WGS sequence"/>
</dbReference>
<dbReference type="STRING" id="1513793.SAMN06296036_11893"/>
<dbReference type="RefSeq" id="WP_132322298.1">
    <property type="nucleotide sequence ID" value="NZ_FWZT01000018.1"/>
</dbReference>
<dbReference type="EMBL" id="FWZT01000018">
    <property type="protein sequence ID" value="SMF57107.1"/>
    <property type="molecule type" value="Genomic_DNA"/>
</dbReference>
<accession>A0A1Y6CD20</accession>
<sequence length="314" mass="35517">MYKTLSATLLSSVAFTAQAHDLRPFSQQYVSPAQSYRILSNLALQSVYSDASLGGEERRVSQYGTKTEAYGQYRVKNTYFSIDAVDDGSESRFERISQYRFSGQFAVNLDSVVFGLKVSQHQRDRVSYFPDLKLSTNLDGEIVNIDASREEETQSASSYTAGILYYQPDFEVGLAHKAKVELGDIEEASKTSLHTRTSLSSKFDFGAVFDYYDNLGLDNNDLQDSFAMTLIGDYRIEQTHGFELGMRYQSESHKDSSVMTNDTAQRYSFFLASHHLLRRYMTVGLVASFHRAFDTSNNVAYRELEAGARLNIRI</sequence>
<keyword evidence="1" id="KW-0732">Signal</keyword>
<organism evidence="2 3">
    <name type="scientific">Pseudobacteriovorax antillogorgiicola</name>
    <dbReference type="NCBI Taxonomy" id="1513793"/>
    <lineage>
        <taxon>Bacteria</taxon>
        <taxon>Pseudomonadati</taxon>
        <taxon>Bdellovibrionota</taxon>
        <taxon>Oligoflexia</taxon>
        <taxon>Oligoflexales</taxon>
        <taxon>Pseudobacteriovoracaceae</taxon>
        <taxon>Pseudobacteriovorax</taxon>
    </lineage>
</organism>
<evidence type="ECO:0000313" key="2">
    <source>
        <dbReference type="EMBL" id="SMF57107.1"/>
    </source>
</evidence>
<evidence type="ECO:0000313" key="3">
    <source>
        <dbReference type="Proteomes" id="UP000192907"/>
    </source>
</evidence>